<evidence type="ECO:0000256" key="1">
    <source>
        <dbReference type="ARBA" id="ARBA00022603"/>
    </source>
</evidence>
<evidence type="ECO:0000259" key="3">
    <source>
        <dbReference type="PROSITE" id="PS50868"/>
    </source>
</evidence>
<dbReference type="Proteomes" id="UP000237347">
    <property type="component" value="Unassembled WGS sequence"/>
</dbReference>
<dbReference type="SUPFAM" id="SSF82199">
    <property type="entry name" value="SET domain"/>
    <property type="match status" value="1"/>
</dbReference>
<dbReference type="AlphaFoldDB" id="A0AAW0JDF9"/>
<gene>
    <name evidence="4" type="primary">SUVR4_1</name>
    <name evidence="4" type="ORF">CFP56_033951</name>
</gene>
<organism evidence="4 5">
    <name type="scientific">Quercus suber</name>
    <name type="common">Cork oak</name>
    <dbReference type="NCBI Taxonomy" id="58331"/>
    <lineage>
        <taxon>Eukaryota</taxon>
        <taxon>Viridiplantae</taxon>
        <taxon>Streptophyta</taxon>
        <taxon>Embryophyta</taxon>
        <taxon>Tracheophyta</taxon>
        <taxon>Spermatophyta</taxon>
        <taxon>Magnoliopsida</taxon>
        <taxon>eudicotyledons</taxon>
        <taxon>Gunneridae</taxon>
        <taxon>Pentapetalae</taxon>
        <taxon>rosids</taxon>
        <taxon>fabids</taxon>
        <taxon>Fagales</taxon>
        <taxon>Fagaceae</taxon>
        <taxon>Quercus</taxon>
    </lineage>
</organism>
<dbReference type="GO" id="GO:0008168">
    <property type="term" value="F:methyltransferase activity"/>
    <property type="evidence" value="ECO:0007669"/>
    <property type="project" value="UniProtKB-KW"/>
</dbReference>
<comment type="caution">
    <text evidence="4">The sequence shown here is derived from an EMBL/GenBank/DDBJ whole genome shotgun (WGS) entry which is preliminary data.</text>
</comment>
<protein>
    <submittedName>
        <fullName evidence="4">Histone-lysine n-methyltransferase suvr4</fullName>
    </submittedName>
</protein>
<dbReference type="EMBL" id="PKMF04000590">
    <property type="protein sequence ID" value="KAK7824884.1"/>
    <property type="molecule type" value="Genomic_DNA"/>
</dbReference>
<feature type="domain" description="Post-SET" evidence="3">
    <location>
        <begin position="56"/>
        <end position="72"/>
    </location>
</feature>
<dbReference type="PROSITE" id="PS50868">
    <property type="entry name" value="POST_SET"/>
    <property type="match status" value="1"/>
</dbReference>
<accession>A0AAW0JDF9</accession>
<reference evidence="4 5" key="1">
    <citation type="journal article" date="2018" name="Sci. Data">
        <title>The draft genome sequence of cork oak.</title>
        <authorList>
            <person name="Ramos A.M."/>
            <person name="Usie A."/>
            <person name="Barbosa P."/>
            <person name="Barros P.M."/>
            <person name="Capote T."/>
            <person name="Chaves I."/>
            <person name="Simoes F."/>
            <person name="Abreu I."/>
            <person name="Carrasquinho I."/>
            <person name="Faro C."/>
            <person name="Guimaraes J.B."/>
            <person name="Mendonca D."/>
            <person name="Nobrega F."/>
            <person name="Rodrigues L."/>
            <person name="Saibo N.J.M."/>
            <person name="Varela M.C."/>
            <person name="Egas C."/>
            <person name="Matos J."/>
            <person name="Miguel C.M."/>
            <person name="Oliveira M.M."/>
            <person name="Ricardo C.P."/>
            <person name="Goncalves S."/>
        </authorList>
    </citation>
    <scope>NUCLEOTIDE SEQUENCE [LARGE SCALE GENOMIC DNA]</scope>
    <source>
        <strain evidence="5">cv. HL8</strain>
    </source>
</reference>
<evidence type="ECO:0000313" key="5">
    <source>
        <dbReference type="Proteomes" id="UP000237347"/>
    </source>
</evidence>
<dbReference type="InterPro" id="IPR003616">
    <property type="entry name" value="Post-SET_dom"/>
</dbReference>
<evidence type="ECO:0000313" key="4">
    <source>
        <dbReference type="EMBL" id="KAK7824884.1"/>
    </source>
</evidence>
<proteinExistence type="predicted"/>
<keyword evidence="1" id="KW-0489">Methyltransferase</keyword>
<keyword evidence="2" id="KW-0808">Transferase</keyword>
<dbReference type="InterPro" id="IPR046341">
    <property type="entry name" value="SET_dom_sf"/>
</dbReference>
<dbReference type="GO" id="GO:0032259">
    <property type="term" value="P:methylation"/>
    <property type="evidence" value="ECO:0007669"/>
    <property type="project" value="UniProtKB-KW"/>
</dbReference>
<evidence type="ECO:0000256" key="2">
    <source>
        <dbReference type="ARBA" id="ARBA00022679"/>
    </source>
</evidence>
<keyword evidence="5" id="KW-1185">Reference proteome</keyword>
<sequence>MKRPFVWMQQCMEMLQDLSITGIHLMPSPYQFFVENYAFVIQDYGIDFNDCDHPVKAFQCLCGSQNCRGSNR</sequence>
<name>A0AAW0JDF9_QUESU</name>